<dbReference type="Proteomes" id="UP000237682">
    <property type="component" value="Unassembled WGS sequence"/>
</dbReference>
<dbReference type="InterPro" id="IPR011051">
    <property type="entry name" value="RmlC_Cupin_sf"/>
</dbReference>
<evidence type="ECO:0000313" key="3">
    <source>
        <dbReference type="Proteomes" id="UP000237682"/>
    </source>
</evidence>
<proteinExistence type="predicted"/>
<reference evidence="2 3" key="1">
    <citation type="submission" date="2018-02" db="EMBL/GenBank/DDBJ databases">
        <title>Whole genome sequencing of endophytic bacterium.</title>
        <authorList>
            <person name="Eedara R."/>
            <person name="Podile A.R."/>
        </authorList>
    </citation>
    <scope>NUCLEOTIDE SEQUENCE [LARGE SCALE GENOMIC DNA]</scope>
    <source>
        <strain evidence="2 3">RP1T</strain>
    </source>
</reference>
<dbReference type="RefSeq" id="WP_105864959.1">
    <property type="nucleotide sequence ID" value="NZ_PUEJ01000012.1"/>
</dbReference>
<dbReference type="EMBL" id="PUEJ01000012">
    <property type="protein sequence ID" value="PRH84632.1"/>
    <property type="molecule type" value="Genomic_DNA"/>
</dbReference>
<dbReference type="Pfam" id="PF07883">
    <property type="entry name" value="Cupin_2"/>
    <property type="match status" value="1"/>
</dbReference>
<feature type="domain" description="Cupin type-2" evidence="1">
    <location>
        <begin position="29"/>
        <end position="98"/>
    </location>
</feature>
<dbReference type="AlphaFoldDB" id="A0A2S9Q5J5"/>
<dbReference type="InterPro" id="IPR014710">
    <property type="entry name" value="RmlC-like_jellyroll"/>
</dbReference>
<sequence>MCGAHNQDDTNLATGTLQVDDERVRITRYDFQPGQETGWHRHEYPYAVVPLVDGTLRIVDAQGEKLVPLSAGISYSRPAGVEHNVFNGGQAHMAFVEVEMKG</sequence>
<dbReference type="SUPFAM" id="SSF51182">
    <property type="entry name" value="RmlC-like cupins"/>
    <property type="match status" value="1"/>
</dbReference>
<dbReference type="InterPro" id="IPR013096">
    <property type="entry name" value="Cupin_2"/>
</dbReference>
<name>A0A2S9Q5J5_9HYPH</name>
<protein>
    <submittedName>
        <fullName evidence="2">Cupin</fullName>
    </submittedName>
</protein>
<evidence type="ECO:0000313" key="2">
    <source>
        <dbReference type="EMBL" id="PRH84632.1"/>
    </source>
</evidence>
<comment type="caution">
    <text evidence="2">The sequence shown here is derived from an EMBL/GenBank/DDBJ whole genome shotgun (WGS) entry which is preliminary data.</text>
</comment>
<evidence type="ECO:0000259" key="1">
    <source>
        <dbReference type="Pfam" id="PF07883"/>
    </source>
</evidence>
<gene>
    <name evidence="2" type="ORF">C5L14_25955</name>
</gene>
<keyword evidence="3" id="KW-1185">Reference proteome</keyword>
<dbReference type="Gene3D" id="2.60.120.10">
    <property type="entry name" value="Jelly Rolls"/>
    <property type="match status" value="1"/>
</dbReference>
<dbReference type="CDD" id="cd06982">
    <property type="entry name" value="cupin_BauB-like"/>
    <property type="match status" value="1"/>
</dbReference>
<dbReference type="OrthoDB" id="9800684at2"/>
<accession>A0A2S9Q5J5</accession>
<organism evidence="2 3">
    <name type="scientific">Labrys okinawensis</name>
    <dbReference type="NCBI Taxonomy" id="346911"/>
    <lineage>
        <taxon>Bacteria</taxon>
        <taxon>Pseudomonadati</taxon>
        <taxon>Pseudomonadota</taxon>
        <taxon>Alphaproteobacteria</taxon>
        <taxon>Hyphomicrobiales</taxon>
        <taxon>Xanthobacteraceae</taxon>
        <taxon>Labrys</taxon>
    </lineage>
</organism>